<dbReference type="EMBL" id="JABAEW010000102">
    <property type="protein sequence ID" value="NMD89313.1"/>
    <property type="molecule type" value="Genomic_DNA"/>
</dbReference>
<evidence type="ECO:0000313" key="2">
    <source>
        <dbReference type="Proteomes" id="UP000576225"/>
    </source>
</evidence>
<proteinExistence type="predicted"/>
<dbReference type="AlphaFoldDB" id="A0A848B3G1"/>
<accession>A0A848B3G1</accession>
<organism evidence="1 2">
    <name type="scientific">Victivallis vadensis</name>
    <dbReference type="NCBI Taxonomy" id="172901"/>
    <lineage>
        <taxon>Bacteria</taxon>
        <taxon>Pseudomonadati</taxon>
        <taxon>Lentisphaerota</taxon>
        <taxon>Lentisphaeria</taxon>
        <taxon>Victivallales</taxon>
        <taxon>Victivallaceae</taxon>
        <taxon>Victivallis</taxon>
    </lineage>
</organism>
<comment type="caution">
    <text evidence="1">The sequence shown here is derived from an EMBL/GenBank/DDBJ whole genome shotgun (WGS) entry which is preliminary data.</text>
</comment>
<gene>
    <name evidence="1" type="ORF">HF882_22255</name>
</gene>
<sequence length="140" mass="15872">MHCKQQCVVVPALLAYLSGEGCDNHYRCVLCKTSDPLRPVVMENIAGVVDTAKYPLVSGYWRLGAPGTYRVYAKWQAGHYDYRKIKNVKFQIYGVSTGWRTLPLTHWLQIATVTVDERYHIIVNGQVAKRAGNQSTLEKK</sequence>
<dbReference type="Proteomes" id="UP000576225">
    <property type="component" value="Unassembled WGS sequence"/>
</dbReference>
<evidence type="ECO:0000313" key="1">
    <source>
        <dbReference type="EMBL" id="NMD89313.1"/>
    </source>
</evidence>
<protein>
    <submittedName>
        <fullName evidence="1">Uncharacterized protein</fullName>
    </submittedName>
</protein>
<name>A0A848B3G1_9BACT</name>
<reference evidence="1 2" key="1">
    <citation type="submission" date="2020-04" db="EMBL/GenBank/DDBJ databases">
        <authorList>
            <person name="Hitch T.C.A."/>
            <person name="Wylensek D."/>
            <person name="Clavel T."/>
        </authorList>
    </citation>
    <scope>NUCLEOTIDE SEQUENCE [LARGE SCALE GENOMIC DNA]</scope>
    <source>
        <strain evidence="1 2">COR2-253-APC-1A</strain>
    </source>
</reference>